<dbReference type="Gene3D" id="3.40.630.30">
    <property type="match status" value="1"/>
</dbReference>
<dbReference type="InterPro" id="IPR000182">
    <property type="entry name" value="GNAT_dom"/>
</dbReference>
<feature type="domain" description="N-acetyltransferase" evidence="3">
    <location>
        <begin position="3"/>
        <end position="159"/>
    </location>
</feature>
<dbReference type="CDD" id="cd04301">
    <property type="entry name" value="NAT_SF"/>
    <property type="match status" value="1"/>
</dbReference>
<evidence type="ECO:0000259" key="3">
    <source>
        <dbReference type="PROSITE" id="PS51186"/>
    </source>
</evidence>
<gene>
    <name evidence="4" type="ORF">FB474_1801</name>
</gene>
<evidence type="ECO:0000256" key="2">
    <source>
        <dbReference type="ARBA" id="ARBA00023315"/>
    </source>
</evidence>
<evidence type="ECO:0000313" key="4">
    <source>
        <dbReference type="EMBL" id="TQL60413.1"/>
    </source>
</evidence>
<comment type="caution">
    <text evidence="4">The sequence shown here is derived from an EMBL/GenBank/DDBJ whole genome shotgun (WGS) entry which is preliminary data.</text>
</comment>
<name>A0A542ZJ94_9MICO</name>
<dbReference type="PROSITE" id="PS51186">
    <property type="entry name" value="GNAT"/>
    <property type="match status" value="1"/>
</dbReference>
<dbReference type="PANTHER" id="PTHR43877">
    <property type="entry name" value="AMINOALKYLPHOSPHONATE N-ACETYLTRANSFERASE-RELATED-RELATED"/>
    <property type="match status" value="1"/>
</dbReference>
<reference evidence="4 5" key="1">
    <citation type="submission" date="2019-06" db="EMBL/GenBank/DDBJ databases">
        <title>Sequencing the genomes of 1000 actinobacteria strains.</title>
        <authorList>
            <person name="Klenk H.-P."/>
        </authorList>
    </citation>
    <scope>NUCLEOTIDE SEQUENCE [LARGE SCALE GENOMIC DNA]</scope>
    <source>
        <strain evidence="4 5">DSM 18082</strain>
    </source>
</reference>
<dbReference type="RefSeq" id="WP_141788314.1">
    <property type="nucleotide sequence ID" value="NZ_BAAAKX010000021.1"/>
</dbReference>
<proteinExistence type="predicted"/>
<keyword evidence="5" id="KW-1185">Reference proteome</keyword>
<keyword evidence="1 4" id="KW-0808">Transferase</keyword>
<accession>A0A542ZJ94</accession>
<dbReference type="Pfam" id="PF00583">
    <property type="entry name" value="Acetyltransf_1"/>
    <property type="match status" value="1"/>
</dbReference>
<dbReference type="SUPFAM" id="SSF55729">
    <property type="entry name" value="Acyl-CoA N-acyltransferases (Nat)"/>
    <property type="match status" value="1"/>
</dbReference>
<keyword evidence="2" id="KW-0012">Acyltransferase</keyword>
<dbReference type="PANTHER" id="PTHR43877:SF2">
    <property type="entry name" value="AMINOALKYLPHOSPHONATE N-ACETYLTRANSFERASE-RELATED"/>
    <property type="match status" value="1"/>
</dbReference>
<evidence type="ECO:0000313" key="5">
    <source>
        <dbReference type="Proteomes" id="UP000319514"/>
    </source>
</evidence>
<dbReference type="InterPro" id="IPR016181">
    <property type="entry name" value="Acyl_CoA_acyltransferase"/>
</dbReference>
<dbReference type="AlphaFoldDB" id="A0A542ZJ94"/>
<dbReference type="InterPro" id="IPR050832">
    <property type="entry name" value="Bact_Acetyltransf"/>
</dbReference>
<dbReference type="EMBL" id="VFOQ01000001">
    <property type="protein sequence ID" value="TQL60413.1"/>
    <property type="molecule type" value="Genomic_DNA"/>
</dbReference>
<organism evidence="4 5">
    <name type="scientific">Oryzihumus leptocrescens</name>
    <dbReference type="NCBI Taxonomy" id="297536"/>
    <lineage>
        <taxon>Bacteria</taxon>
        <taxon>Bacillati</taxon>
        <taxon>Actinomycetota</taxon>
        <taxon>Actinomycetes</taxon>
        <taxon>Micrococcales</taxon>
        <taxon>Intrasporangiaceae</taxon>
        <taxon>Oryzihumus</taxon>
    </lineage>
</organism>
<dbReference type="GO" id="GO:0016747">
    <property type="term" value="F:acyltransferase activity, transferring groups other than amino-acyl groups"/>
    <property type="evidence" value="ECO:0007669"/>
    <property type="project" value="InterPro"/>
</dbReference>
<evidence type="ECO:0000256" key="1">
    <source>
        <dbReference type="ARBA" id="ARBA00022679"/>
    </source>
</evidence>
<sequence length="159" mass="17514">MSLQLDPMTEAEVDDYRVRSEEGYVRQRVDLGGEDEGDARRIAAEQMAEYFPEGRPGEGHHLFLARDGETGEVAGQLWLHERPHAVGTAVWVFDVEVAQAHRGKGLGRELMTWAEGWARDRGAAEIGLNVFGGNTVARALYGSLGYAETAVNMAKKLMP</sequence>
<dbReference type="Proteomes" id="UP000319514">
    <property type="component" value="Unassembled WGS sequence"/>
</dbReference>
<dbReference type="OrthoDB" id="9789603at2"/>
<protein>
    <submittedName>
        <fullName evidence="4">Acetyltransferase (GNAT) family protein</fullName>
    </submittedName>
</protein>